<dbReference type="SUPFAM" id="SSF144091">
    <property type="entry name" value="Rhomboid-like"/>
    <property type="match status" value="1"/>
</dbReference>
<name>A0AAD7UL91_9STRA</name>
<feature type="region of interest" description="Disordered" evidence="6">
    <location>
        <begin position="1"/>
        <end position="35"/>
    </location>
</feature>
<organism evidence="9 10">
    <name type="scientific">Chrysophaeum taylorii</name>
    <dbReference type="NCBI Taxonomy" id="2483200"/>
    <lineage>
        <taxon>Eukaryota</taxon>
        <taxon>Sar</taxon>
        <taxon>Stramenopiles</taxon>
        <taxon>Ochrophyta</taxon>
        <taxon>Pelagophyceae</taxon>
        <taxon>Pelagomonadales</taxon>
        <taxon>Pelagomonadaceae</taxon>
        <taxon>Chrysophaeum</taxon>
    </lineage>
</organism>
<dbReference type="InterPro" id="IPR035952">
    <property type="entry name" value="Rhomboid-like_sf"/>
</dbReference>
<evidence type="ECO:0000259" key="8">
    <source>
        <dbReference type="Pfam" id="PF01694"/>
    </source>
</evidence>
<feature type="transmembrane region" description="Helical" evidence="7">
    <location>
        <begin position="651"/>
        <end position="672"/>
    </location>
</feature>
<sequence length="845" mass="94059">MDLEAHGEEEDERKLDSEDVSSSVPLTTKEGEEDFLDLSVTGDDSQDILSADGTSSVGGDGASVKSHVSVRLKKLGSNVAHNRASAYAAEYTKLVEAKTVAFHRRLERGKGLMLRYARRGSPWGGKPGFPMRTGYETIMTSLTVDVVLSASNGLCWWRANMLGPLEAMRLKGVCQCFGLANLMDVGVVEGDVEERSFFLRLTKAEQTVDFMGSRFSSRAGEAVNPLDGFDLVFTAATTNLCLEMVRGFELLRKHHSQLFFTREQTNMIRTLTSKSRSGTDWKGVTTDLRSPSTVVDDASEIAEGEELSPTTTRSSRVSRGASSKASRAETYRSLAQATSSENLTRQLSIQMTRQQSVGTTNVLRLARSSRAEYHESAEFSKFNAAAALGEVDDETGQPTFKTKQAAINPTAFHHVAAYYDPRRNPAHQHFEQQIFAKVVEVYYEAFQDHGAKIRLPNGRYFGVPTEHFCDGVWVTATVSDEGFNPETNEYTLLYKDGPFEIDDGIECKIAKFPQGTVFESVHRDDIHIDIQDQPIAGFPYFIMFITTIQVGIYVAWVNFGHSGRLGGPTWLSLSLVSNWPECRDNRRQIWRYAGYQFVHSSAGHITFNAIVQLLIGTPLELVHGFYRVGLIYELSVVMGALYVVFLLPEDVVVGASGGVYSLFGVHLGHTILNFNELRRGLFNRWVRLALLATFIGVDISITANETGSGRDNRARTSYAAHLGGFFSGLMLSMWFLHEYAHYPREHLARKASALLVVLIAITFVVWNIMHDPPRGILTSGRSDLYCCYQALYCSGVKKNTYNIFSCTYDDEDTDSKFIVWRGSAAEAPDTTYSCDQLKSAYWYTG</sequence>
<gene>
    <name evidence="9" type="ORF">CTAYLR_006486</name>
</gene>
<accession>A0AAD7UL91</accession>
<dbReference type="InterPro" id="IPR022764">
    <property type="entry name" value="Peptidase_S54_rhomboid_dom"/>
</dbReference>
<dbReference type="PANTHER" id="PTHR45840:SF2">
    <property type="entry name" value="PROTEIN RHOMBOID-RELATED"/>
    <property type="match status" value="1"/>
</dbReference>
<dbReference type="Pfam" id="PF01694">
    <property type="entry name" value="Rhomboid"/>
    <property type="match status" value="1"/>
</dbReference>
<evidence type="ECO:0000313" key="10">
    <source>
        <dbReference type="Proteomes" id="UP001230188"/>
    </source>
</evidence>
<evidence type="ECO:0000256" key="2">
    <source>
        <dbReference type="ARBA" id="ARBA00009045"/>
    </source>
</evidence>
<evidence type="ECO:0000313" key="9">
    <source>
        <dbReference type="EMBL" id="KAJ8611394.1"/>
    </source>
</evidence>
<comment type="similarity">
    <text evidence="2">Belongs to the peptidase S54 family.</text>
</comment>
<keyword evidence="10" id="KW-1185">Reference proteome</keyword>
<dbReference type="GO" id="GO:0004252">
    <property type="term" value="F:serine-type endopeptidase activity"/>
    <property type="evidence" value="ECO:0007669"/>
    <property type="project" value="InterPro"/>
</dbReference>
<dbReference type="EMBL" id="JAQMWT010000076">
    <property type="protein sequence ID" value="KAJ8611394.1"/>
    <property type="molecule type" value="Genomic_DNA"/>
</dbReference>
<comment type="caution">
    <text evidence="9">The sequence shown here is derived from an EMBL/GenBank/DDBJ whole genome shotgun (WGS) entry which is preliminary data.</text>
</comment>
<evidence type="ECO:0000256" key="3">
    <source>
        <dbReference type="ARBA" id="ARBA00022692"/>
    </source>
</evidence>
<feature type="transmembrane region" description="Helical" evidence="7">
    <location>
        <begin position="751"/>
        <end position="769"/>
    </location>
</feature>
<keyword evidence="3 7" id="KW-0812">Transmembrane</keyword>
<dbReference type="Proteomes" id="UP001230188">
    <property type="component" value="Unassembled WGS sequence"/>
</dbReference>
<proteinExistence type="inferred from homology"/>
<feature type="compositionally biased region" description="Basic and acidic residues" evidence="6">
    <location>
        <begin position="1"/>
        <end position="17"/>
    </location>
</feature>
<protein>
    <recommendedName>
        <fullName evidence="8">Peptidase S54 rhomboid domain-containing protein</fullName>
    </recommendedName>
</protein>
<evidence type="ECO:0000256" key="6">
    <source>
        <dbReference type="SAM" id="MobiDB-lite"/>
    </source>
</evidence>
<dbReference type="InterPro" id="IPR051739">
    <property type="entry name" value="Rhomboid_IM_Serine_Proteases"/>
</dbReference>
<comment type="subcellular location">
    <subcellularLocation>
        <location evidence="1">Membrane</location>
        <topology evidence="1">Multi-pass membrane protein</topology>
    </subcellularLocation>
</comment>
<evidence type="ECO:0000256" key="7">
    <source>
        <dbReference type="SAM" id="Phobius"/>
    </source>
</evidence>
<feature type="transmembrane region" description="Helical" evidence="7">
    <location>
        <begin position="538"/>
        <end position="559"/>
    </location>
</feature>
<feature type="transmembrane region" description="Helical" evidence="7">
    <location>
        <begin position="624"/>
        <end position="645"/>
    </location>
</feature>
<evidence type="ECO:0000256" key="4">
    <source>
        <dbReference type="ARBA" id="ARBA00022989"/>
    </source>
</evidence>
<dbReference type="Gene3D" id="1.20.1540.10">
    <property type="entry name" value="Rhomboid-like"/>
    <property type="match status" value="1"/>
</dbReference>
<dbReference type="AlphaFoldDB" id="A0AAD7UL91"/>
<keyword evidence="5 7" id="KW-0472">Membrane</keyword>
<feature type="transmembrane region" description="Helical" evidence="7">
    <location>
        <begin position="718"/>
        <end position="739"/>
    </location>
</feature>
<feature type="region of interest" description="Disordered" evidence="6">
    <location>
        <begin position="303"/>
        <end position="330"/>
    </location>
</feature>
<feature type="transmembrane region" description="Helical" evidence="7">
    <location>
        <begin position="684"/>
        <end position="703"/>
    </location>
</feature>
<dbReference type="GO" id="GO:0016020">
    <property type="term" value="C:membrane"/>
    <property type="evidence" value="ECO:0007669"/>
    <property type="project" value="UniProtKB-SubCell"/>
</dbReference>
<keyword evidence="4 7" id="KW-1133">Transmembrane helix</keyword>
<feature type="domain" description="Peptidase S54 rhomboid" evidence="8">
    <location>
        <begin position="587"/>
        <end position="735"/>
    </location>
</feature>
<evidence type="ECO:0000256" key="5">
    <source>
        <dbReference type="ARBA" id="ARBA00023136"/>
    </source>
</evidence>
<dbReference type="PANTHER" id="PTHR45840">
    <property type="entry name" value="RHOMBOID-RELATED PROTEIN"/>
    <property type="match status" value="1"/>
</dbReference>
<evidence type="ECO:0000256" key="1">
    <source>
        <dbReference type="ARBA" id="ARBA00004141"/>
    </source>
</evidence>
<reference evidence="9" key="1">
    <citation type="submission" date="2023-01" db="EMBL/GenBank/DDBJ databases">
        <title>Metagenome sequencing of chrysophaentin producing Chrysophaeum taylorii.</title>
        <authorList>
            <person name="Davison J."/>
            <person name="Bewley C."/>
        </authorList>
    </citation>
    <scope>NUCLEOTIDE SEQUENCE</scope>
    <source>
        <strain evidence="9">NIES-1699</strain>
    </source>
</reference>
<feature type="compositionally biased region" description="Low complexity" evidence="6">
    <location>
        <begin position="308"/>
        <end position="325"/>
    </location>
</feature>